<protein>
    <submittedName>
        <fullName evidence="4">M10 family metallopeptidase C-terminal domain-containing protein</fullName>
    </submittedName>
</protein>
<dbReference type="SUPFAM" id="SSF51120">
    <property type="entry name" value="beta-Roll"/>
    <property type="match status" value="1"/>
</dbReference>
<dbReference type="EMBL" id="JAUFQY010000001">
    <property type="protein sequence ID" value="MDN3701751.1"/>
    <property type="molecule type" value="Genomic_DNA"/>
</dbReference>
<dbReference type="Pfam" id="PF00353">
    <property type="entry name" value="HemolysinCabind"/>
    <property type="match status" value="2"/>
</dbReference>
<keyword evidence="2" id="KW-0964">Secreted</keyword>
<keyword evidence="3" id="KW-0106">Calcium</keyword>
<comment type="subcellular location">
    <subcellularLocation>
        <location evidence="1">Secreted</location>
    </subcellularLocation>
</comment>
<dbReference type="InterPro" id="IPR001343">
    <property type="entry name" value="Hemolysn_Ca-bd"/>
</dbReference>
<dbReference type="Proteomes" id="UP001223712">
    <property type="component" value="Unassembled WGS sequence"/>
</dbReference>
<gene>
    <name evidence="4" type="ORF">QWY96_14125</name>
</gene>
<accession>A0ABT8CJ37</accession>
<dbReference type="InterPro" id="IPR011049">
    <property type="entry name" value="Serralysin-like_metalloprot_C"/>
</dbReference>
<keyword evidence="5" id="KW-1185">Reference proteome</keyword>
<proteinExistence type="predicted"/>
<dbReference type="Gene3D" id="2.150.10.10">
    <property type="entry name" value="Serralysin-like metalloprotease, C-terminal"/>
    <property type="match status" value="1"/>
</dbReference>
<dbReference type="PANTHER" id="PTHR38340:SF1">
    <property type="entry name" value="S-LAYER PROTEIN"/>
    <property type="match status" value="1"/>
</dbReference>
<evidence type="ECO:0000256" key="3">
    <source>
        <dbReference type="ARBA" id="ARBA00022837"/>
    </source>
</evidence>
<dbReference type="RefSeq" id="WP_290334873.1">
    <property type="nucleotide sequence ID" value="NZ_JAUFQY010000001.1"/>
</dbReference>
<evidence type="ECO:0000256" key="1">
    <source>
        <dbReference type="ARBA" id="ARBA00004613"/>
    </source>
</evidence>
<dbReference type="PRINTS" id="PR00313">
    <property type="entry name" value="CABNDNGRPT"/>
</dbReference>
<organism evidence="4 5">
    <name type="scientific">Vibrio artabrorum</name>
    <dbReference type="NCBI Taxonomy" id="446374"/>
    <lineage>
        <taxon>Bacteria</taxon>
        <taxon>Pseudomonadati</taxon>
        <taxon>Pseudomonadota</taxon>
        <taxon>Gammaproteobacteria</taxon>
        <taxon>Vibrionales</taxon>
        <taxon>Vibrionaceae</taxon>
        <taxon>Vibrio</taxon>
    </lineage>
</organism>
<reference evidence="5" key="1">
    <citation type="journal article" date="2019" name="Int. J. Syst. Evol. Microbiol.">
        <title>The Global Catalogue of Microorganisms (GCM) 10K type strain sequencing project: providing services to taxonomists for standard genome sequencing and annotation.</title>
        <authorList>
            <consortium name="The Broad Institute Genomics Platform"/>
            <consortium name="The Broad Institute Genome Sequencing Center for Infectious Disease"/>
            <person name="Wu L."/>
            <person name="Ma J."/>
        </authorList>
    </citation>
    <scope>NUCLEOTIDE SEQUENCE [LARGE SCALE GENOMIC DNA]</scope>
    <source>
        <strain evidence="5">CECT 7226</strain>
    </source>
</reference>
<dbReference type="PROSITE" id="PS00330">
    <property type="entry name" value="HEMOLYSIN_CALCIUM"/>
    <property type="match status" value="1"/>
</dbReference>
<evidence type="ECO:0000256" key="2">
    <source>
        <dbReference type="ARBA" id="ARBA00022525"/>
    </source>
</evidence>
<dbReference type="PANTHER" id="PTHR38340">
    <property type="entry name" value="S-LAYER PROTEIN"/>
    <property type="match status" value="1"/>
</dbReference>
<sequence>MENVNHSAHTASVDVSSDSVTFDEVRLAVVNPSNSGQGAGFNVSAIEFDVNGVVGIQDDFKYSAVDSKPQDSLSQGTVTINATSIIGAVASGIDHVTVTGNNMVWNQSAAHTWETESSSLLGYDELDGAIINVGVGGDSVNMGAGSDTVYMGDSIVPGMDQNVNLDNQNAAIDRLIHADINGSTATTADDMTYGDEDYHHKLESYSNAGVDIVQSGGGNDTVYGEEGVDLIFGGTGHDVLNGGSGDDAVRGGSGNDTLVGGLGDDILVGDDGADLFQWVDQPFQGDVDKITDFALGEDHLDISQLLPTENSMSDLLEHITIEKVDNGGDKGLVITISEDANSDGQTQTIILDNTGNQFDSVNVQGDGRVMSSDLSHLVNQLFVNLPD</sequence>
<dbReference type="InterPro" id="IPR050557">
    <property type="entry name" value="RTX_toxin/Mannuronan_C5-epim"/>
</dbReference>
<evidence type="ECO:0000313" key="4">
    <source>
        <dbReference type="EMBL" id="MDN3701751.1"/>
    </source>
</evidence>
<evidence type="ECO:0000313" key="5">
    <source>
        <dbReference type="Proteomes" id="UP001223712"/>
    </source>
</evidence>
<name>A0ABT8CJ37_9VIBR</name>
<dbReference type="InterPro" id="IPR018511">
    <property type="entry name" value="Hemolysin-typ_Ca-bd_CS"/>
</dbReference>
<comment type="caution">
    <text evidence="4">The sequence shown here is derived from an EMBL/GenBank/DDBJ whole genome shotgun (WGS) entry which is preliminary data.</text>
</comment>